<reference evidence="2 3" key="1">
    <citation type="submission" date="2019-01" db="EMBL/GenBank/DDBJ databases">
        <title>Sequencing of cultivated peanut Arachis hypogaea provides insights into genome evolution and oil improvement.</title>
        <authorList>
            <person name="Chen X."/>
        </authorList>
    </citation>
    <scope>NUCLEOTIDE SEQUENCE [LARGE SCALE GENOMIC DNA]</scope>
    <source>
        <strain evidence="3">cv. Fuhuasheng</strain>
        <tissue evidence="2">Leaves</tissue>
    </source>
</reference>
<evidence type="ECO:0000313" key="2">
    <source>
        <dbReference type="EMBL" id="RYR17098.1"/>
    </source>
</evidence>
<dbReference type="PANTHER" id="PTHR31669">
    <property type="entry name" value="PROTEIN FAR1-RELATED SEQUENCE 10-RELATED"/>
    <property type="match status" value="1"/>
</dbReference>
<accession>A0A444ZSG7</accession>
<comment type="function">
    <text evidence="1">Putative transcription activator involved in regulating light control of development.</text>
</comment>
<dbReference type="PANTHER" id="PTHR31669:SF283">
    <property type="entry name" value="PROTEIN FAR1-RELATED SEQUENCE"/>
    <property type="match status" value="1"/>
</dbReference>
<keyword evidence="1" id="KW-0479">Metal-binding</keyword>
<comment type="similarity">
    <text evidence="1">Belongs to the FHY3/FAR1 family.</text>
</comment>
<dbReference type="GO" id="GO:0006355">
    <property type="term" value="P:regulation of DNA-templated transcription"/>
    <property type="evidence" value="ECO:0007669"/>
    <property type="project" value="UniProtKB-UniRule"/>
</dbReference>
<dbReference type="GO" id="GO:0008270">
    <property type="term" value="F:zinc ion binding"/>
    <property type="evidence" value="ECO:0007669"/>
    <property type="project" value="UniProtKB-UniRule"/>
</dbReference>
<dbReference type="Proteomes" id="UP000289738">
    <property type="component" value="Chromosome B03"/>
</dbReference>
<evidence type="ECO:0000256" key="1">
    <source>
        <dbReference type="RuleBase" id="RU367018"/>
    </source>
</evidence>
<organism evidence="2 3">
    <name type="scientific">Arachis hypogaea</name>
    <name type="common">Peanut</name>
    <dbReference type="NCBI Taxonomy" id="3818"/>
    <lineage>
        <taxon>Eukaryota</taxon>
        <taxon>Viridiplantae</taxon>
        <taxon>Streptophyta</taxon>
        <taxon>Embryophyta</taxon>
        <taxon>Tracheophyta</taxon>
        <taxon>Spermatophyta</taxon>
        <taxon>Magnoliopsida</taxon>
        <taxon>eudicotyledons</taxon>
        <taxon>Gunneridae</taxon>
        <taxon>Pentapetalae</taxon>
        <taxon>rosids</taxon>
        <taxon>fabids</taxon>
        <taxon>Fabales</taxon>
        <taxon>Fabaceae</taxon>
        <taxon>Papilionoideae</taxon>
        <taxon>50 kb inversion clade</taxon>
        <taxon>dalbergioids sensu lato</taxon>
        <taxon>Dalbergieae</taxon>
        <taxon>Pterocarpus clade</taxon>
        <taxon>Arachis</taxon>
    </lineage>
</organism>
<comment type="subcellular location">
    <subcellularLocation>
        <location evidence="1">Nucleus</location>
    </subcellularLocation>
</comment>
<sequence>MITALEIKSKKRENQMLQIFILFYYVQQNHQWKLNFSMCIFMRCLGYHKINRVRFRFHSFKSTFNKFFVTYDPTSCEVKFQCLLFKSRDILCCHCLRALSFERVDKVAQRYILEYWSKNVKRRHTYQN</sequence>
<dbReference type="GO" id="GO:0005634">
    <property type="term" value="C:nucleus"/>
    <property type="evidence" value="ECO:0007669"/>
    <property type="project" value="UniProtKB-SubCell"/>
</dbReference>
<dbReference type="EMBL" id="SDMP01000013">
    <property type="protein sequence ID" value="RYR17098.1"/>
    <property type="molecule type" value="Genomic_DNA"/>
</dbReference>
<dbReference type="AlphaFoldDB" id="A0A444ZSG7"/>
<name>A0A444ZSG7_ARAHY</name>
<dbReference type="InterPro" id="IPR031052">
    <property type="entry name" value="FHY3/FAR1"/>
</dbReference>
<evidence type="ECO:0000313" key="3">
    <source>
        <dbReference type="Proteomes" id="UP000289738"/>
    </source>
</evidence>
<comment type="caution">
    <text evidence="2">The sequence shown here is derived from an EMBL/GenBank/DDBJ whole genome shotgun (WGS) entry which is preliminary data.</text>
</comment>
<proteinExistence type="inferred from homology"/>
<gene>
    <name evidence="2" type="ORF">Ahy_B03g061899</name>
</gene>
<keyword evidence="1" id="KW-0539">Nucleus</keyword>
<keyword evidence="1" id="KW-0863">Zinc-finger</keyword>
<protein>
    <recommendedName>
        <fullName evidence="1">Protein FAR1-RELATED SEQUENCE</fullName>
    </recommendedName>
</protein>
<keyword evidence="3" id="KW-1185">Reference proteome</keyword>
<keyword evidence="1" id="KW-0862">Zinc</keyword>